<evidence type="ECO:0000313" key="3">
    <source>
        <dbReference type="Proteomes" id="UP001549921"/>
    </source>
</evidence>
<reference evidence="2 3" key="1">
    <citation type="submission" date="2024-06" db="EMBL/GenBank/DDBJ databases">
        <title>A chromosome-level genome assembly of beet webworm, Loxostege sticticalis.</title>
        <authorList>
            <person name="Zhang Y."/>
        </authorList>
    </citation>
    <scope>NUCLEOTIDE SEQUENCE [LARGE SCALE GENOMIC DNA]</scope>
    <source>
        <strain evidence="2">AQ028</strain>
        <tissue evidence="2">Male pupae</tissue>
    </source>
</reference>
<name>A0ABD0STE7_LOXSC</name>
<feature type="domain" description="MCMDC2 N-terminal" evidence="1">
    <location>
        <begin position="3"/>
        <end position="108"/>
    </location>
</feature>
<organism evidence="2 3">
    <name type="scientific">Loxostege sticticalis</name>
    <name type="common">Beet webworm moth</name>
    <dbReference type="NCBI Taxonomy" id="481309"/>
    <lineage>
        <taxon>Eukaryota</taxon>
        <taxon>Metazoa</taxon>
        <taxon>Ecdysozoa</taxon>
        <taxon>Arthropoda</taxon>
        <taxon>Hexapoda</taxon>
        <taxon>Insecta</taxon>
        <taxon>Pterygota</taxon>
        <taxon>Neoptera</taxon>
        <taxon>Endopterygota</taxon>
        <taxon>Lepidoptera</taxon>
        <taxon>Glossata</taxon>
        <taxon>Ditrysia</taxon>
        <taxon>Pyraloidea</taxon>
        <taxon>Crambidae</taxon>
        <taxon>Pyraustinae</taxon>
        <taxon>Loxostege</taxon>
    </lineage>
</organism>
<protein>
    <recommendedName>
        <fullName evidence="1">MCMDC2 N-terminal domain-containing protein</fullName>
    </recommendedName>
</protein>
<dbReference type="InterPro" id="IPR058769">
    <property type="entry name" value="MCMDC2_N"/>
</dbReference>
<comment type="caution">
    <text evidence="2">The sequence shown here is derived from an EMBL/GenBank/DDBJ whole genome shotgun (WGS) entry which is preliminary data.</text>
</comment>
<dbReference type="AlphaFoldDB" id="A0ABD0STE7"/>
<dbReference type="Pfam" id="PF26063">
    <property type="entry name" value="MCMDC2_N"/>
    <property type="match status" value="1"/>
</dbReference>
<evidence type="ECO:0000259" key="1">
    <source>
        <dbReference type="Pfam" id="PF26063"/>
    </source>
</evidence>
<sequence>MELQSDLLLYLDNRRLLLQMRDCSGEFLKQLTVDTISKYPPLRYILEIDVMDLLNDSPGVGKLLLDEPLKFQRNCNKILYACLKLIGHELINDIQEAQVAVILRLKSVPRLLVGFKSRTFTGLVGFQGLLLDVSKPSPFVHHTVWSCPEECDGNEVILPYIPKSPPKCYVCRSTLFENCGLRRCGEQVTGMFKIKQDLLIRKFKIIDDLILKLKLGSVFNITATALKKTIDVWYLEEIVALPAPVTTAIPADISELYNICDGLPWKFIYCLASSIGVNICPLNCFMHLKINLLLSLASVKANIITGSSIIHVLVAGLDTSTVGALMVEGAKLADVSLTLGTSNSAVSTTLVGCSGGVCVMPLPLHTYNQKITTAVLSAIESGEISHESGRTKLRAAVWAQGMDFKKINLYNVASVFATVCRGDYCEYQDEIVEFLLQRAVEPTEVTREEVQALKDVALYVDIVSGIQVSLDSATESLLRNYFLTARKERTRGVSIGSMESLVATCLTSARLCRRTIAKIDDAIFAIWLHVSGSPEPRFAPDEYLQTPADVKKLQKIFNQFITWLEEFTGGCYTQI</sequence>
<gene>
    <name evidence="2" type="ORF">ABMA28_003890</name>
</gene>
<evidence type="ECO:0000313" key="2">
    <source>
        <dbReference type="EMBL" id="KAL0829018.1"/>
    </source>
</evidence>
<dbReference type="Proteomes" id="UP001549921">
    <property type="component" value="Unassembled WGS sequence"/>
</dbReference>
<proteinExistence type="predicted"/>
<accession>A0ABD0STE7</accession>
<dbReference type="EMBL" id="JBEDNZ010000015">
    <property type="protein sequence ID" value="KAL0829018.1"/>
    <property type="molecule type" value="Genomic_DNA"/>
</dbReference>